<organism evidence="1 2">
    <name type="scientific">Pholiota conissans</name>
    <dbReference type="NCBI Taxonomy" id="109636"/>
    <lineage>
        <taxon>Eukaryota</taxon>
        <taxon>Fungi</taxon>
        <taxon>Dikarya</taxon>
        <taxon>Basidiomycota</taxon>
        <taxon>Agaricomycotina</taxon>
        <taxon>Agaricomycetes</taxon>
        <taxon>Agaricomycetidae</taxon>
        <taxon>Agaricales</taxon>
        <taxon>Agaricineae</taxon>
        <taxon>Strophariaceae</taxon>
        <taxon>Pholiota</taxon>
    </lineage>
</organism>
<reference evidence="1" key="1">
    <citation type="submission" date="2020-11" db="EMBL/GenBank/DDBJ databases">
        <authorList>
            <consortium name="DOE Joint Genome Institute"/>
            <person name="Ahrendt S."/>
            <person name="Riley R."/>
            <person name="Andreopoulos W."/>
            <person name="Labutti K."/>
            <person name="Pangilinan J."/>
            <person name="Ruiz-Duenas F.J."/>
            <person name="Barrasa J.M."/>
            <person name="Sanchez-Garcia M."/>
            <person name="Camarero S."/>
            <person name="Miyauchi S."/>
            <person name="Serrano A."/>
            <person name="Linde D."/>
            <person name="Babiker R."/>
            <person name="Drula E."/>
            <person name="Ayuso-Fernandez I."/>
            <person name="Pacheco R."/>
            <person name="Padilla G."/>
            <person name="Ferreira P."/>
            <person name="Barriuso J."/>
            <person name="Kellner H."/>
            <person name="Castanera R."/>
            <person name="Alfaro M."/>
            <person name="Ramirez L."/>
            <person name="Pisabarro A.G."/>
            <person name="Kuo A."/>
            <person name="Tritt A."/>
            <person name="Lipzen A."/>
            <person name="He G."/>
            <person name="Yan M."/>
            <person name="Ng V."/>
            <person name="Cullen D."/>
            <person name="Martin F."/>
            <person name="Rosso M.-N."/>
            <person name="Henrissat B."/>
            <person name="Hibbett D."/>
            <person name="Martinez A.T."/>
            <person name="Grigoriev I.V."/>
        </authorList>
    </citation>
    <scope>NUCLEOTIDE SEQUENCE</scope>
    <source>
        <strain evidence="1">CIRM-BRFM 674</strain>
    </source>
</reference>
<proteinExistence type="predicted"/>
<dbReference type="AlphaFoldDB" id="A0A9P6CLU9"/>
<evidence type="ECO:0000313" key="1">
    <source>
        <dbReference type="EMBL" id="KAF9471037.1"/>
    </source>
</evidence>
<sequence length="434" mass="49210">MAPISYPYFANRLLSIAGYYCPPVIIDVLSYWLPPFKRLSSRFVAIGCRKWELWSPNSPTAPFYPGLHDSTFSVESDPPETLQRGDGHCGRFDPTVSPQVFSTDQPWLPFVRRHADPAVYPEFSPFLTVWDERRSAISDVFHSALGRRLAVIQAQVDSWGEVRTTFPELWDRRPLPPDGMDHEVLGRKPKIASAWVRMVSAVSSSPRNAPPYDKDVREVDDSLMGTWINGTAEVDGKWLLRLRIPCFVIHELDSEADWFHGAGAGYLQSFVTGTPVADLGATKNPLDIAILRNGGRLFEGTREQHLATHVPPSTWGDRYRSSSYSQGWSADGYKDPEGSISLVPFEERDGFILPPPVAHDLSGGGQWTSWEEDRDERGNYCFSKLTAHEASAHDGEAWYDRENRRVLLFEDAPRTPRFYYAHLWKPGSYMKCRQ</sequence>
<keyword evidence="2" id="KW-1185">Reference proteome</keyword>
<dbReference type="OrthoDB" id="3066419at2759"/>
<accession>A0A9P6CLU9</accession>
<protein>
    <submittedName>
        <fullName evidence="1">Uncharacterized protein</fullName>
    </submittedName>
</protein>
<gene>
    <name evidence="1" type="ORF">BDN70DRAFT_939242</name>
</gene>
<dbReference type="EMBL" id="MU155775">
    <property type="protein sequence ID" value="KAF9471037.1"/>
    <property type="molecule type" value="Genomic_DNA"/>
</dbReference>
<evidence type="ECO:0000313" key="2">
    <source>
        <dbReference type="Proteomes" id="UP000807469"/>
    </source>
</evidence>
<dbReference type="Proteomes" id="UP000807469">
    <property type="component" value="Unassembled WGS sequence"/>
</dbReference>
<comment type="caution">
    <text evidence="1">The sequence shown here is derived from an EMBL/GenBank/DDBJ whole genome shotgun (WGS) entry which is preliminary data.</text>
</comment>
<name>A0A9P6CLU9_9AGAR</name>